<dbReference type="InterPro" id="IPR000120">
    <property type="entry name" value="Amidase"/>
</dbReference>
<dbReference type="GO" id="GO:0003824">
    <property type="term" value="F:catalytic activity"/>
    <property type="evidence" value="ECO:0007669"/>
    <property type="project" value="InterPro"/>
</dbReference>
<dbReference type="PANTHER" id="PTHR11895">
    <property type="entry name" value="TRANSAMIDASE"/>
    <property type="match status" value="1"/>
</dbReference>
<comment type="caution">
    <text evidence="2">The sequence shown here is derived from an EMBL/GenBank/DDBJ whole genome shotgun (WGS) entry which is preliminary data.</text>
</comment>
<sequence length="311" mass="33104">MNLYGYTASQLLELIKQKKTSPGEILDSIRQRIKSTNKKINGYILINSEPVRPTSTGGKLSGIPIAVKDNICVEGEKTTCGSKILQGFIPPYDATVIKKLRQAGAILLGKTNMDEFAFGSSCETSAYGPTFNPWNLKHVPGGSSGGSAAVVSAGQAAMALGSDTGGSIRQPAAFCGVVGLKPTYGRVSRYGLIAFASSLDQIGPITKDVRDAALLLNVIAGHDEKDSTSADIEVPDYTKSLVKNVKGLRIGIPKECFKKGVDREVEQNFRQAIKLFEGLGAKSEEISLPYLDYAISCYYIVGPAEASSNLA</sequence>
<feature type="domain" description="Amidase" evidence="1">
    <location>
        <begin position="54"/>
        <end position="311"/>
    </location>
</feature>
<dbReference type="InterPro" id="IPR036928">
    <property type="entry name" value="AS_sf"/>
</dbReference>
<evidence type="ECO:0000313" key="2">
    <source>
        <dbReference type="EMBL" id="GAH47346.1"/>
    </source>
</evidence>
<dbReference type="PANTHER" id="PTHR11895:SF151">
    <property type="entry name" value="GLUTAMYL-TRNA(GLN) AMIDOTRANSFERASE SUBUNIT A"/>
    <property type="match status" value="1"/>
</dbReference>
<organism evidence="2">
    <name type="scientific">marine sediment metagenome</name>
    <dbReference type="NCBI Taxonomy" id="412755"/>
    <lineage>
        <taxon>unclassified sequences</taxon>
        <taxon>metagenomes</taxon>
        <taxon>ecological metagenomes</taxon>
    </lineage>
</organism>
<dbReference type="InterPro" id="IPR020556">
    <property type="entry name" value="Amidase_CS"/>
</dbReference>
<protein>
    <recommendedName>
        <fullName evidence="1">Amidase domain-containing protein</fullName>
    </recommendedName>
</protein>
<name>X1FNS7_9ZZZZ</name>
<dbReference type="EMBL" id="BARU01006482">
    <property type="protein sequence ID" value="GAH47346.1"/>
    <property type="molecule type" value="Genomic_DNA"/>
</dbReference>
<accession>X1FNS7</accession>
<dbReference type="InterPro" id="IPR023631">
    <property type="entry name" value="Amidase_dom"/>
</dbReference>
<dbReference type="PROSITE" id="PS00571">
    <property type="entry name" value="AMIDASES"/>
    <property type="match status" value="1"/>
</dbReference>
<dbReference type="AlphaFoldDB" id="X1FNS7"/>
<dbReference type="Pfam" id="PF01425">
    <property type="entry name" value="Amidase"/>
    <property type="match status" value="1"/>
</dbReference>
<dbReference type="Gene3D" id="3.90.1300.10">
    <property type="entry name" value="Amidase signature (AS) domain"/>
    <property type="match status" value="1"/>
</dbReference>
<gene>
    <name evidence="2" type="ORF">S03H2_12752</name>
</gene>
<evidence type="ECO:0000259" key="1">
    <source>
        <dbReference type="Pfam" id="PF01425"/>
    </source>
</evidence>
<reference evidence="2" key="1">
    <citation type="journal article" date="2014" name="Front. Microbiol.">
        <title>High frequency of phylogenetically diverse reductive dehalogenase-homologous genes in deep subseafloor sedimentary metagenomes.</title>
        <authorList>
            <person name="Kawai M."/>
            <person name="Futagami T."/>
            <person name="Toyoda A."/>
            <person name="Takaki Y."/>
            <person name="Nishi S."/>
            <person name="Hori S."/>
            <person name="Arai W."/>
            <person name="Tsubouchi T."/>
            <person name="Morono Y."/>
            <person name="Uchiyama I."/>
            <person name="Ito T."/>
            <person name="Fujiyama A."/>
            <person name="Inagaki F."/>
            <person name="Takami H."/>
        </authorList>
    </citation>
    <scope>NUCLEOTIDE SEQUENCE</scope>
    <source>
        <strain evidence="2">Expedition CK06-06</strain>
    </source>
</reference>
<proteinExistence type="predicted"/>
<feature type="non-terminal residue" evidence="2">
    <location>
        <position position="311"/>
    </location>
</feature>
<dbReference type="SUPFAM" id="SSF75304">
    <property type="entry name" value="Amidase signature (AS) enzymes"/>
    <property type="match status" value="1"/>
</dbReference>